<dbReference type="Proteomes" id="UP000001902">
    <property type="component" value="Chromosome"/>
</dbReference>
<dbReference type="RefSeq" id="WP_012938221.1">
    <property type="nucleotide sequence ID" value="NC_013740.1"/>
</dbReference>
<evidence type="ECO:0008006" key="4">
    <source>
        <dbReference type="Google" id="ProtNLM"/>
    </source>
</evidence>
<feature type="transmembrane region" description="Helical" evidence="1">
    <location>
        <begin position="47"/>
        <end position="65"/>
    </location>
</feature>
<proteinExistence type="predicted"/>
<sequence>MSIFDRIILTLYTIIMAAVAVLIVIVSVNGIPVHELTEFAVRVPGRWEYTIGGVIIFLVSLRLLFASWSRGGSNDLTFDNERDGKIHVSQRAMEDYIAGFTNDVYGVYGAKCRVKLLKDSQLGVRINASVEPGINIPDTTDEVKRTVKKNIMNVIGVEVADVAVYFKHIKAKE</sequence>
<feature type="transmembrane region" description="Helical" evidence="1">
    <location>
        <begin position="7"/>
        <end position="27"/>
    </location>
</feature>
<dbReference type="OrthoDB" id="1679795at2"/>
<name>D2RJI0_ACIFV</name>
<dbReference type="eggNOG" id="COG1302">
    <property type="taxonomic scope" value="Bacteria"/>
</dbReference>
<keyword evidence="1" id="KW-1133">Transmembrane helix</keyword>
<evidence type="ECO:0000313" key="3">
    <source>
        <dbReference type="Proteomes" id="UP000001902"/>
    </source>
</evidence>
<accession>D2RJI0</accession>
<organism evidence="2 3">
    <name type="scientific">Acidaminococcus fermentans (strain ATCC 25085 / DSM 20731 / CCUG 9996 / CIP 106432 / VR4)</name>
    <dbReference type="NCBI Taxonomy" id="591001"/>
    <lineage>
        <taxon>Bacteria</taxon>
        <taxon>Bacillati</taxon>
        <taxon>Bacillota</taxon>
        <taxon>Negativicutes</taxon>
        <taxon>Acidaminococcales</taxon>
        <taxon>Acidaminococcaceae</taxon>
        <taxon>Acidaminococcus</taxon>
    </lineage>
</organism>
<dbReference type="AlphaFoldDB" id="D2RJI0"/>
<dbReference type="EMBL" id="CP001859">
    <property type="protein sequence ID" value="ADB47232.1"/>
    <property type="molecule type" value="Genomic_DNA"/>
</dbReference>
<keyword evidence="3" id="KW-1185">Reference proteome</keyword>
<reference evidence="2 3" key="1">
    <citation type="journal article" date="2010" name="Stand. Genomic Sci.">
        <title>Complete genome sequence of Acidaminococcus fermentans type strain (VR4).</title>
        <authorList>
            <person name="Chang Y.J."/>
            <person name="Pukall R."/>
            <person name="Saunders E."/>
            <person name="Lapidus A."/>
            <person name="Copeland A."/>
            <person name="Nolan M."/>
            <person name="Glavina Del Rio T."/>
            <person name="Lucas S."/>
            <person name="Chen F."/>
            <person name="Tice H."/>
            <person name="Cheng J.F."/>
            <person name="Han C."/>
            <person name="Detter J.C."/>
            <person name="Bruce D."/>
            <person name="Goodwin L."/>
            <person name="Pitluck S."/>
            <person name="Mikhailova N."/>
            <person name="Liolios K."/>
            <person name="Pati A."/>
            <person name="Ivanova N."/>
            <person name="Mavromatis K."/>
            <person name="Chen A."/>
            <person name="Palaniappan K."/>
            <person name="Land M."/>
            <person name="Hauser L."/>
            <person name="Jeffries C.D."/>
            <person name="Brettin T."/>
            <person name="Rohde M."/>
            <person name="Goker M."/>
            <person name="Bristow J."/>
            <person name="Eisen J.A."/>
            <person name="Markowitz V."/>
            <person name="Hugenholtz P."/>
            <person name="Kyrpides N.C."/>
            <person name="Klenk H.P."/>
        </authorList>
    </citation>
    <scope>NUCLEOTIDE SEQUENCE [LARGE SCALE GENOMIC DNA]</scope>
    <source>
        <strain evidence="3">ATCC 25085 / DSM 20731 / CCUG 9996 / CIP 106432 / VR4</strain>
    </source>
</reference>
<dbReference type="KEGG" id="afn:Acfer_0844"/>
<dbReference type="GeneID" id="78334596"/>
<evidence type="ECO:0000313" key="2">
    <source>
        <dbReference type="EMBL" id="ADB47232.1"/>
    </source>
</evidence>
<dbReference type="HOGENOM" id="CLU_120389_1_0_9"/>
<dbReference type="NCBIfam" id="NF033218">
    <property type="entry name" value="anchor_AmaP"/>
    <property type="match status" value="1"/>
</dbReference>
<dbReference type="STRING" id="591001.Acfer_0844"/>
<evidence type="ECO:0000256" key="1">
    <source>
        <dbReference type="SAM" id="Phobius"/>
    </source>
</evidence>
<gene>
    <name evidence="2" type="ordered locus">Acfer_0844</name>
</gene>
<protein>
    <recommendedName>
        <fullName evidence="4">Alkaline shock response membrane anchor protein AmaP</fullName>
    </recommendedName>
</protein>
<keyword evidence="1" id="KW-0812">Transmembrane</keyword>
<keyword evidence="1" id="KW-0472">Membrane</keyword>